<dbReference type="EMBL" id="VIFY01000110">
    <property type="protein sequence ID" value="TQB70379.1"/>
    <property type="molecule type" value="Genomic_DNA"/>
</dbReference>
<dbReference type="AlphaFoldDB" id="A0A507QPH5"/>
<comment type="catalytic activity">
    <reaction evidence="3">
        <text>L-seryl-[protein] + ATP = O-phospho-L-seryl-[protein] + ADP + H(+)</text>
        <dbReference type="Rhea" id="RHEA:17989"/>
        <dbReference type="Rhea" id="RHEA-COMP:9863"/>
        <dbReference type="Rhea" id="RHEA-COMP:11604"/>
        <dbReference type="ChEBI" id="CHEBI:15378"/>
        <dbReference type="ChEBI" id="CHEBI:29999"/>
        <dbReference type="ChEBI" id="CHEBI:30616"/>
        <dbReference type="ChEBI" id="CHEBI:83421"/>
        <dbReference type="ChEBI" id="CHEBI:456216"/>
        <dbReference type="EC" id="2.7.11.1"/>
    </reaction>
</comment>
<dbReference type="STRING" id="5098.A0A507QPH5"/>
<feature type="chain" id="PRO_5021313297" description="non-specific serine/threonine protein kinase" evidence="5">
    <location>
        <begin position="18"/>
        <end position="993"/>
    </location>
</feature>
<dbReference type="PANTHER" id="PTHR38248">
    <property type="entry name" value="FUNK1 6"/>
    <property type="match status" value="1"/>
</dbReference>
<evidence type="ECO:0000256" key="3">
    <source>
        <dbReference type="ARBA" id="ARBA00048679"/>
    </source>
</evidence>
<evidence type="ECO:0000256" key="5">
    <source>
        <dbReference type="SAM" id="SignalP"/>
    </source>
</evidence>
<evidence type="ECO:0000313" key="9">
    <source>
        <dbReference type="Proteomes" id="UP000319663"/>
    </source>
</evidence>
<feature type="domain" description="Glycosyl hydrolase family 30 TIM-barrel" evidence="6">
    <location>
        <begin position="72"/>
        <end position="244"/>
    </location>
</feature>
<feature type="signal peptide" evidence="5">
    <location>
        <begin position="1"/>
        <end position="17"/>
    </location>
</feature>
<keyword evidence="5" id="KW-0732">Signal</keyword>
<dbReference type="EC" id="2.7.11.1" evidence="1"/>
<evidence type="ECO:0000256" key="2">
    <source>
        <dbReference type="ARBA" id="ARBA00047899"/>
    </source>
</evidence>
<evidence type="ECO:0000256" key="4">
    <source>
        <dbReference type="SAM" id="MobiDB-lite"/>
    </source>
</evidence>
<dbReference type="SUPFAM" id="SSF56112">
    <property type="entry name" value="Protein kinase-like (PK-like)"/>
    <property type="match status" value="1"/>
</dbReference>
<evidence type="ECO:0000313" key="8">
    <source>
        <dbReference type="EMBL" id="TQB70379.1"/>
    </source>
</evidence>
<evidence type="ECO:0000256" key="1">
    <source>
        <dbReference type="ARBA" id="ARBA00012513"/>
    </source>
</evidence>
<sequence>MVRLVFLSLALAALSQAAPGKRAGSASAYCSNGNNYKLSPIDAPVQGDGNPGSASTWKLSIDDTSSGHKQTITGFGAAVTDATVSVFNSLSDSKLQSLLNDLMTSAGAGFSFMRHTIGASDLSADPVYTYDDNGGNTDTSLSNFNLGDRGTAMAKLLAKMKSVQSNLKILGSPWSAPGWMKLNGVIQGNEENNNLNDGYLTSGGTGSTGYSSQFAQYFVKYIQAYENLGAHVNAITIQNEPLHSASGMPTMYVYDWEAADLIQKFIDVQNITLDLLFALRSLSAARVLPSKTSHGTVQNDLRRLISAVASETFDSSRIWPLLTATISRKADSDIWQCVYDAVTECTPPPREIASSFQQTPWIHKTSSFANSSEYRQDIDRVLKSELGALYIGIPHFHSTFFGGISGLQSASHAVFKRCTEGENALFANGWKGWPSDANQEDVLTWFADVSEKLAKLSKDYHPESIQPRRPLAQPNKPIQGSTAERKLDIGFVSDASAGKDSRCQWSQILVPGELKSNPSADAASKAWLDLGRYAREVLAAQDTRRFVLGFTICGSFMRIWAFDRLGGVASERFDINENGFQFVFTILGFLWMSDEQYGFDPTSSQKDGLRYIEIERHGQVERLVLRKLMKRAPCIAGRATTCWQAYREDAPGIPLVVKDSWQYTEREEEGDLLQQATQAGVINVARYYHHGTVYVRDKIDDVQDNVRGGLDIRTASNYRPGRLAVFTGTNIADGPRKGRSSGRSGVKRSSSQTDASLPPSKRSCSSSTKAPGNALPNRVHRRVVLRDYGAPIYEASTRQALLVALEGCIAGHQSLQKAGILHRDISVNNLMINEDKENPSWPSFLIDLDLAIREPRDGASGANGKTGTGAFMAIGSLLDEKHSFMHDLESFFWVIFWICIHYKGPGQGRVVARFDKWNYVDTEELAAIKKGLISDEADFIRTANVYFTEYYQPLIPCINKLRKAVFPNGRRWAKEDIGLYDQMKGILRTAQGP</sequence>
<gene>
    <name evidence="8" type="ORF">MPDQ_000593</name>
</gene>
<dbReference type="Gene3D" id="1.10.510.10">
    <property type="entry name" value="Transferase(Phosphotransferase) domain 1"/>
    <property type="match status" value="1"/>
</dbReference>
<reference evidence="8 9" key="1">
    <citation type="submission" date="2019-06" db="EMBL/GenBank/DDBJ databases">
        <title>Wine fermentation using esterase from Monascus purpureus.</title>
        <authorList>
            <person name="Geng C."/>
            <person name="Zhang Y."/>
        </authorList>
    </citation>
    <scope>NUCLEOTIDE SEQUENCE [LARGE SCALE GENOMIC DNA]</scope>
    <source>
        <strain evidence="8">HQ1</strain>
    </source>
</reference>
<comment type="caution">
    <text evidence="8">The sequence shown here is derived from an EMBL/GenBank/DDBJ whole genome shotgun (WGS) entry which is preliminary data.</text>
</comment>
<dbReference type="Pfam" id="PF02055">
    <property type="entry name" value="Glyco_hydro_30"/>
    <property type="match status" value="1"/>
</dbReference>
<protein>
    <recommendedName>
        <fullName evidence="1">non-specific serine/threonine protein kinase</fullName>
        <ecNumber evidence="1">2.7.11.1</ecNumber>
    </recommendedName>
</protein>
<name>A0A507QPH5_MONPU</name>
<dbReference type="OrthoDB" id="5584477at2759"/>
<evidence type="ECO:0000259" key="6">
    <source>
        <dbReference type="Pfam" id="PF02055"/>
    </source>
</evidence>
<dbReference type="SUPFAM" id="SSF51445">
    <property type="entry name" value="(Trans)glycosidases"/>
    <property type="match status" value="1"/>
</dbReference>
<organism evidence="8 9">
    <name type="scientific">Monascus purpureus</name>
    <name type="common">Red mold</name>
    <name type="synonym">Monascus anka</name>
    <dbReference type="NCBI Taxonomy" id="5098"/>
    <lineage>
        <taxon>Eukaryota</taxon>
        <taxon>Fungi</taxon>
        <taxon>Dikarya</taxon>
        <taxon>Ascomycota</taxon>
        <taxon>Pezizomycotina</taxon>
        <taxon>Eurotiomycetes</taxon>
        <taxon>Eurotiomycetidae</taxon>
        <taxon>Eurotiales</taxon>
        <taxon>Aspergillaceae</taxon>
        <taxon>Monascus</taxon>
    </lineage>
</organism>
<accession>A0A507QPH5</accession>
<dbReference type="InterPro" id="IPR033453">
    <property type="entry name" value="Glyco_hydro_30_TIM-barrel"/>
</dbReference>
<feature type="region of interest" description="Disordered" evidence="4">
    <location>
        <begin position="728"/>
        <end position="775"/>
    </location>
</feature>
<dbReference type="Gene3D" id="3.20.20.80">
    <property type="entry name" value="Glycosidases"/>
    <property type="match status" value="1"/>
</dbReference>
<dbReference type="InterPro" id="IPR011009">
    <property type="entry name" value="Kinase-like_dom_sf"/>
</dbReference>
<dbReference type="InterPro" id="IPR040976">
    <property type="entry name" value="Pkinase_fungal"/>
</dbReference>
<dbReference type="GO" id="GO:0004674">
    <property type="term" value="F:protein serine/threonine kinase activity"/>
    <property type="evidence" value="ECO:0007669"/>
    <property type="project" value="UniProtKB-EC"/>
</dbReference>
<dbReference type="InterPro" id="IPR017853">
    <property type="entry name" value="GH"/>
</dbReference>
<feature type="domain" description="Fungal-type protein kinase" evidence="7">
    <location>
        <begin position="486"/>
        <end position="899"/>
    </location>
</feature>
<feature type="compositionally biased region" description="Low complexity" evidence="4">
    <location>
        <begin position="741"/>
        <end position="767"/>
    </location>
</feature>
<dbReference type="PANTHER" id="PTHR38248:SF2">
    <property type="entry name" value="FUNK1 11"/>
    <property type="match status" value="1"/>
</dbReference>
<comment type="catalytic activity">
    <reaction evidence="2">
        <text>L-threonyl-[protein] + ATP = O-phospho-L-threonyl-[protein] + ADP + H(+)</text>
        <dbReference type="Rhea" id="RHEA:46608"/>
        <dbReference type="Rhea" id="RHEA-COMP:11060"/>
        <dbReference type="Rhea" id="RHEA-COMP:11605"/>
        <dbReference type="ChEBI" id="CHEBI:15378"/>
        <dbReference type="ChEBI" id="CHEBI:30013"/>
        <dbReference type="ChEBI" id="CHEBI:30616"/>
        <dbReference type="ChEBI" id="CHEBI:61977"/>
        <dbReference type="ChEBI" id="CHEBI:456216"/>
        <dbReference type="EC" id="2.7.11.1"/>
    </reaction>
</comment>
<dbReference type="Proteomes" id="UP000319663">
    <property type="component" value="Unassembled WGS sequence"/>
</dbReference>
<keyword evidence="9" id="KW-1185">Reference proteome</keyword>
<evidence type="ECO:0000259" key="7">
    <source>
        <dbReference type="Pfam" id="PF17667"/>
    </source>
</evidence>
<dbReference type="PROSITE" id="PS00109">
    <property type="entry name" value="PROTEIN_KINASE_TYR"/>
    <property type="match status" value="1"/>
</dbReference>
<dbReference type="InterPro" id="IPR008266">
    <property type="entry name" value="Tyr_kinase_AS"/>
</dbReference>
<dbReference type="Pfam" id="PF17667">
    <property type="entry name" value="Pkinase_fungal"/>
    <property type="match status" value="1"/>
</dbReference>
<proteinExistence type="predicted"/>